<dbReference type="EMBL" id="QEIN01000093">
    <property type="protein sequence ID" value="RCV58493.1"/>
    <property type="molecule type" value="Genomic_DNA"/>
</dbReference>
<keyword evidence="2" id="KW-1185">Reference proteome</keyword>
<reference evidence="1 2" key="1">
    <citation type="submission" date="2018-04" db="EMBL/GenBank/DDBJ databases">
        <title>Novel actinobacteria from marine sediment.</title>
        <authorList>
            <person name="Ng Z.Y."/>
            <person name="Tan G.Y.A."/>
        </authorList>
    </citation>
    <scope>NUCLEOTIDE SEQUENCE [LARGE SCALE GENOMIC DNA]</scope>
    <source>
        <strain evidence="1 2">TPS81</strain>
    </source>
</reference>
<protein>
    <submittedName>
        <fullName evidence="1">Uncharacterized protein</fullName>
    </submittedName>
</protein>
<organism evidence="1 2">
    <name type="scientific">Marinitenerispora sediminis</name>
    <dbReference type="NCBI Taxonomy" id="1931232"/>
    <lineage>
        <taxon>Bacteria</taxon>
        <taxon>Bacillati</taxon>
        <taxon>Actinomycetota</taxon>
        <taxon>Actinomycetes</taxon>
        <taxon>Streptosporangiales</taxon>
        <taxon>Nocardiopsidaceae</taxon>
        <taxon>Marinitenerispora</taxon>
    </lineage>
</organism>
<dbReference type="AlphaFoldDB" id="A0A368T874"/>
<accession>A0A368T874</accession>
<gene>
    <name evidence="1" type="ORF">DEF24_13330</name>
</gene>
<evidence type="ECO:0000313" key="2">
    <source>
        <dbReference type="Proteomes" id="UP000253318"/>
    </source>
</evidence>
<name>A0A368T874_9ACTN</name>
<comment type="caution">
    <text evidence="1">The sequence shown here is derived from an EMBL/GenBank/DDBJ whole genome shotgun (WGS) entry which is preliminary data.</text>
</comment>
<dbReference type="Proteomes" id="UP000253318">
    <property type="component" value="Unassembled WGS sequence"/>
</dbReference>
<evidence type="ECO:0000313" key="1">
    <source>
        <dbReference type="EMBL" id="RCV58493.1"/>
    </source>
</evidence>
<sequence length="116" mass="13247">MHEVGELWLKAEQGTLSIKQEEAFRSLIAHEGVELEFMRDGVPYRSDHPDAFDDRGMSSPVHEYYGAHDMAPGDKNGDFQHYSGMDREPLDFALEGDLSNLDDLLAVIRKEFMDEE</sequence>
<proteinExistence type="predicted"/>